<reference evidence="3 4" key="1">
    <citation type="journal article" date="2013" name="Proc. Natl. Acad. Sci. U.S.A.">
        <title>Genome of an arbuscular mycorrhizal fungus provides insight into the oldest plant symbiosis.</title>
        <authorList>
            <person name="Tisserant E."/>
            <person name="Malbreil M."/>
            <person name="Kuo A."/>
            <person name="Kohler A."/>
            <person name="Symeonidi A."/>
            <person name="Balestrini R."/>
            <person name="Charron P."/>
            <person name="Duensing N."/>
            <person name="Frei Dit Frey N."/>
            <person name="Gianinazzi-Pearson V."/>
            <person name="Gilbert L.B."/>
            <person name="Handa Y."/>
            <person name="Herr J.R."/>
            <person name="Hijri M."/>
            <person name="Koul R."/>
            <person name="Kawaguchi M."/>
            <person name="Krajinski F."/>
            <person name="Lammers P.J."/>
            <person name="Masclaux F.G."/>
            <person name="Murat C."/>
            <person name="Morin E."/>
            <person name="Ndikumana S."/>
            <person name="Pagni M."/>
            <person name="Petitpierre D."/>
            <person name="Requena N."/>
            <person name="Rosikiewicz P."/>
            <person name="Riley R."/>
            <person name="Saito K."/>
            <person name="San Clemente H."/>
            <person name="Shapiro H."/>
            <person name="van Tuinen D."/>
            <person name="Becard G."/>
            <person name="Bonfante P."/>
            <person name="Paszkowski U."/>
            <person name="Shachar-Hill Y.Y."/>
            <person name="Tuskan G.A."/>
            <person name="Young P.W."/>
            <person name="Sanders I.R."/>
            <person name="Henrissat B."/>
            <person name="Rensing S.A."/>
            <person name="Grigoriev I.V."/>
            <person name="Corradi N."/>
            <person name="Roux C."/>
            <person name="Martin F."/>
        </authorList>
    </citation>
    <scope>NUCLEOTIDE SEQUENCE [LARGE SCALE GENOMIC DNA]</scope>
    <source>
        <strain evidence="3 4">DAOM 197198</strain>
    </source>
</reference>
<protein>
    <submittedName>
        <fullName evidence="3">Kinase-like domain-containing protein</fullName>
    </submittedName>
</protein>
<accession>A0A2H5U0Z8</accession>
<reference evidence="3 4" key="2">
    <citation type="journal article" date="2018" name="New Phytol.">
        <title>High intraspecific genome diversity in the model arbuscular mycorrhizal symbiont Rhizophagus irregularis.</title>
        <authorList>
            <person name="Chen E.C.H."/>
            <person name="Morin E."/>
            <person name="Beaudet D."/>
            <person name="Noel J."/>
            <person name="Yildirir G."/>
            <person name="Ndikumana S."/>
            <person name="Charron P."/>
            <person name="St-Onge C."/>
            <person name="Giorgi J."/>
            <person name="Kruger M."/>
            <person name="Marton T."/>
            <person name="Ropars J."/>
            <person name="Grigoriev I.V."/>
            <person name="Hainaut M."/>
            <person name="Henrissat B."/>
            <person name="Roux C."/>
            <person name="Martin F."/>
            <person name="Corradi N."/>
        </authorList>
    </citation>
    <scope>NUCLEOTIDE SEQUENCE [LARGE SCALE GENOMIC DNA]</scope>
    <source>
        <strain evidence="3 4">DAOM 197198</strain>
    </source>
</reference>
<dbReference type="VEuPathDB" id="FungiDB:RhiirFUN_001236"/>
<dbReference type="GO" id="GO:0097527">
    <property type="term" value="P:necroptotic signaling pathway"/>
    <property type="evidence" value="ECO:0007669"/>
    <property type="project" value="TreeGrafter"/>
</dbReference>
<comment type="caution">
    <text evidence="3">The sequence shown here is derived from an EMBL/GenBank/DDBJ whole genome shotgun (WGS) entry which is preliminary data.</text>
</comment>
<dbReference type="SMR" id="A0A2H5U0Z8"/>
<dbReference type="InterPro" id="IPR000719">
    <property type="entry name" value="Prot_kinase_dom"/>
</dbReference>
<organism evidence="3 4">
    <name type="scientific">Rhizophagus irregularis (strain DAOM 181602 / DAOM 197198 / MUCL 43194)</name>
    <name type="common">Arbuscular mycorrhizal fungus</name>
    <name type="synonym">Glomus intraradices</name>
    <dbReference type="NCBI Taxonomy" id="747089"/>
    <lineage>
        <taxon>Eukaryota</taxon>
        <taxon>Fungi</taxon>
        <taxon>Fungi incertae sedis</taxon>
        <taxon>Mucoromycota</taxon>
        <taxon>Glomeromycotina</taxon>
        <taxon>Glomeromycetes</taxon>
        <taxon>Glomerales</taxon>
        <taxon>Glomeraceae</taxon>
        <taxon>Rhizophagus</taxon>
    </lineage>
</organism>
<dbReference type="PANTHER" id="PTHR44329:SF298">
    <property type="entry name" value="MIXED LINEAGE KINASE DOMAIN-LIKE PROTEIN"/>
    <property type="match status" value="1"/>
</dbReference>
<dbReference type="SUPFAM" id="SSF56112">
    <property type="entry name" value="Protein kinase-like (PK-like)"/>
    <property type="match status" value="1"/>
</dbReference>
<evidence type="ECO:0000256" key="2">
    <source>
        <dbReference type="ARBA" id="ARBA00022840"/>
    </source>
</evidence>
<evidence type="ECO:0000313" key="4">
    <source>
        <dbReference type="Proteomes" id="UP000018888"/>
    </source>
</evidence>
<dbReference type="GO" id="GO:0005524">
    <property type="term" value="F:ATP binding"/>
    <property type="evidence" value="ECO:0007669"/>
    <property type="project" value="UniProtKB-KW"/>
</dbReference>
<dbReference type="Proteomes" id="UP000018888">
    <property type="component" value="Unassembled WGS sequence"/>
</dbReference>
<dbReference type="InterPro" id="IPR011009">
    <property type="entry name" value="Kinase-like_dom_sf"/>
</dbReference>
<dbReference type="PANTHER" id="PTHR44329">
    <property type="entry name" value="SERINE/THREONINE-PROTEIN KINASE TNNI3K-RELATED"/>
    <property type="match status" value="1"/>
</dbReference>
<dbReference type="AlphaFoldDB" id="A0A2H5U0Z8"/>
<evidence type="ECO:0000313" key="3">
    <source>
        <dbReference type="EMBL" id="POG66476.1"/>
    </source>
</evidence>
<dbReference type="InterPro" id="IPR051681">
    <property type="entry name" value="Ser/Thr_Kinases-Pseudokinases"/>
</dbReference>
<name>A0A2H5U0Z8_RHIID</name>
<dbReference type="PROSITE" id="PS50011">
    <property type="entry name" value="PROTEIN_KINASE_DOM"/>
    <property type="match status" value="1"/>
</dbReference>
<keyword evidence="1" id="KW-0547">Nucleotide-binding</keyword>
<keyword evidence="2" id="KW-0067">ATP-binding</keyword>
<dbReference type="InterPro" id="IPR001245">
    <property type="entry name" value="Ser-Thr/Tyr_kinase_cat_dom"/>
</dbReference>
<dbReference type="EMBL" id="AUPC02000190">
    <property type="protein sequence ID" value="POG66476.1"/>
    <property type="molecule type" value="Genomic_DNA"/>
</dbReference>
<dbReference type="Pfam" id="PF07714">
    <property type="entry name" value="PK_Tyr_Ser-Thr"/>
    <property type="match status" value="1"/>
</dbReference>
<dbReference type="GO" id="GO:0004672">
    <property type="term" value="F:protein kinase activity"/>
    <property type="evidence" value="ECO:0007669"/>
    <property type="project" value="InterPro"/>
</dbReference>
<sequence length="514" mass="60106">MDIIREELVHNAYNKAYALINYKIHYNIDEQYNFLQQTILDDEILTENEKLRAIKLLNNDFDYYKIFLNNGTKRNCENCLLDCLATLYCEHCIRNYLKSKFSNWKSGNDDVDDLIRKCQMETLKPDKIIEWISYDRFQNIKYLTKGGCSKIYTADWVDGYYVEWNSKEKQLKRFGSHKVILKKLENIESANRSWFDEGKSHLTISNKYGEIVQCFGLTKDPSDGNYMLVMNKMDLDLRKYLEKNHDKLRWKERIQIADDIIYALSRIHKELAVHRDIHSGNILFSQFDQKFYIGDLGFCGPADKPLDSTYGNLPYIAPEVISGKETTFASDIYSIGILMWEISSGRSPFVDLDHDWDLAVKIINGERPKIIPGTPLEYKELIKQCWDADPTKRPKISDLKNKIKEIKNEFNNNSNINMILTEIDKKTSIATNYTTSSRLFTSKVYKFENLPEPRNGIEEEQEVLLSKPCNFSIPNNIDDFKKSVYFKPSNKKISKLSNIFEGSKKLSVIFNKFK</sequence>
<gene>
    <name evidence="3" type="ORF">GLOIN_2v1755479</name>
</gene>
<evidence type="ECO:0000256" key="1">
    <source>
        <dbReference type="ARBA" id="ARBA00022741"/>
    </source>
</evidence>
<dbReference type="Gene3D" id="1.10.510.10">
    <property type="entry name" value="Transferase(Phosphotransferase) domain 1"/>
    <property type="match status" value="1"/>
</dbReference>
<proteinExistence type="predicted"/>
<keyword evidence="4" id="KW-1185">Reference proteome</keyword>